<keyword evidence="2" id="KW-0472">Membrane</keyword>
<keyword evidence="4" id="KW-1185">Reference proteome</keyword>
<keyword evidence="2" id="KW-1133">Transmembrane helix</keyword>
<name>A0A0W0ZDM6_9GAMM</name>
<feature type="region of interest" description="Disordered" evidence="1">
    <location>
        <begin position="101"/>
        <end position="126"/>
    </location>
</feature>
<comment type="caution">
    <text evidence="3">The sequence shown here is derived from an EMBL/GenBank/DDBJ whole genome shotgun (WGS) entry which is preliminary data.</text>
</comment>
<gene>
    <name evidence="3" type="ORF">Lste_3515</name>
</gene>
<feature type="transmembrane region" description="Helical" evidence="2">
    <location>
        <begin position="28"/>
        <end position="49"/>
    </location>
</feature>
<organism evidence="3 4">
    <name type="scientific">Legionella steelei</name>
    <dbReference type="NCBI Taxonomy" id="947033"/>
    <lineage>
        <taxon>Bacteria</taxon>
        <taxon>Pseudomonadati</taxon>
        <taxon>Pseudomonadota</taxon>
        <taxon>Gammaproteobacteria</taxon>
        <taxon>Legionellales</taxon>
        <taxon>Legionellaceae</taxon>
        <taxon>Legionella</taxon>
    </lineage>
</organism>
<evidence type="ECO:0000313" key="3">
    <source>
        <dbReference type="EMBL" id="KTD67309.1"/>
    </source>
</evidence>
<dbReference type="AlphaFoldDB" id="A0A0W0ZDM6"/>
<dbReference type="RefSeq" id="WP_058512307.1">
    <property type="nucleotide sequence ID" value="NZ_LNYY01000021.1"/>
</dbReference>
<sequence>MSQAKINIDDAGKTGALVAVGNTLLAPLYWLDAKLGLTVAIAATSAFLYGAHEIGKNRRVVENGKNNLNTFFGGVTGDKSTEVQNALANIAVGGAAIFDEIMPSDNHSPTPSDNHSPTPSDSRRPK</sequence>
<dbReference type="EMBL" id="LNYY01000021">
    <property type="protein sequence ID" value="KTD67309.1"/>
    <property type="molecule type" value="Genomic_DNA"/>
</dbReference>
<evidence type="ECO:0000256" key="2">
    <source>
        <dbReference type="SAM" id="Phobius"/>
    </source>
</evidence>
<dbReference type="OrthoDB" id="5643014at2"/>
<dbReference type="STRING" id="947033.Lste_3515"/>
<evidence type="ECO:0000256" key="1">
    <source>
        <dbReference type="SAM" id="MobiDB-lite"/>
    </source>
</evidence>
<accession>A0A0W0ZDM6</accession>
<dbReference type="PATRIC" id="fig|947033.5.peg.3738"/>
<feature type="compositionally biased region" description="Polar residues" evidence="1">
    <location>
        <begin position="105"/>
        <end position="120"/>
    </location>
</feature>
<dbReference type="Proteomes" id="UP000054926">
    <property type="component" value="Unassembled WGS sequence"/>
</dbReference>
<reference evidence="3 4" key="1">
    <citation type="submission" date="2015-11" db="EMBL/GenBank/DDBJ databases">
        <title>Genomic analysis of 38 Legionella species identifies large and diverse effector repertoires.</title>
        <authorList>
            <person name="Burstein D."/>
            <person name="Amaro F."/>
            <person name="Zusman T."/>
            <person name="Lifshitz Z."/>
            <person name="Cohen O."/>
            <person name="Gilbert J.A."/>
            <person name="Pupko T."/>
            <person name="Shuman H.A."/>
            <person name="Segal G."/>
        </authorList>
    </citation>
    <scope>NUCLEOTIDE SEQUENCE [LARGE SCALE GENOMIC DNA]</scope>
    <source>
        <strain evidence="3 4">IMVS3376</strain>
    </source>
</reference>
<keyword evidence="2" id="KW-0812">Transmembrane</keyword>
<proteinExistence type="predicted"/>
<evidence type="ECO:0000313" key="4">
    <source>
        <dbReference type="Proteomes" id="UP000054926"/>
    </source>
</evidence>
<protein>
    <submittedName>
        <fullName evidence="3">Uncharacterized protein</fullName>
    </submittedName>
</protein>